<dbReference type="PROSITE" id="PS50097">
    <property type="entry name" value="BTB"/>
    <property type="match status" value="1"/>
</dbReference>
<comment type="pathway">
    <text evidence="1">Protein modification; protein ubiquitination.</text>
</comment>
<dbReference type="AlphaFoldDB" id="A0A2V0NU83"/>
<evidence type="ECO:0000313" key="4">
    <source>
        <dbReference type="EMBL" id="GBF88487.1"/>
    </source>
</evidence>
<keyword evidence="5" id="KW-1185">Reference proteome</keyword>
<name>A0A2V0NU83_9CHLO</name>
<feature type="compositionally biased region" description="Low complexity" evidence="2">
    <location>
        <begin position="452"/>
        <end position="474"/>
    </location>
</feature>
<evidence type="ECO:0000313" key="5">
    <source>
        <dbReference type="Proteomes" id="UP000247498"/>
    </source>
</evidence>
<dbReference type="Proteomes" id="UP000247498">
    <property type="component" value="Unassembled WGS sequence"/>
</dbReference>
<evidence type="ECO:0000256" key="2">
    <source>
        <dbReference type="SAM" id="MobiDB-lite"/>
    </source>
</evidence>
<dbReference type="InterPro" id="IPR000210">
    <property type="entry name" value="BTB/POZ_dom"/>
</dbReference>
<dbReference type="EMBL" id="BDRX01000005">
    <property type="protein sequence ID" value="GBF88487.1"/>
    <property type="molecule type" value="Genomic_DNA"/>
</dbReference>
<proteinExistence type="predicted"/>
<gene>
    <name evidence="4" type="ORF">Rsub_01200</name>
</gene>
<evidence type="ECO:0000256" key="1">
    <source>
        <dbReference type="ARBA" id="ARBA00004906"/>
    </source>
</evidence>
<dbReference type="InParanoid" id="A0A2V0NU83"/>
<feature type="region of interest" description="Disordered" evidence="2">
    <location>
        <begin position="452"/>
        <end position="476"/>
    </location>
</feature>
<feature type="region of interest" description="Disordered" evidence="2">
    <location>
        <begin position="150"/>
        <end position="171"/>
    </location>
</feature>
<organism evidence="4 5">
    <name type="scientific">Raphidocelis subcapitata</name>
    <dbReference type="NCBI Taxonomy" id="307507"/>
    <lineage>
        <taxon>Eukaryota</taxon>
        <taxon>Viridiplantae</taxon>
        <taxon>Chlorophyta</taxon>
        <taxon>core chlorophytes</taxon>
        <taxon>Chlorophyceae</taxon>
        <taxon>CS clade</taxon>
        <taxon>Sphaeropleales</taxon>
        <taxon>Selenastraceae</taxon>
        <taxon>Raphidocelis</taxon>
    </lineage>
</organism>
<comment type="caution">
    <text evidence="4">The sequence shown here is derived from an EMBL/GenBank/DDBJ whole genome shotgun (WGS) entry which is preliminary data.</text>
</comment>
<dbReference type="SUPFAM" id="SSF54695">
    <property type="entry name" value="POZ domain"/>
    <property type="match status" value="1"/>
</dbReference>
<protein>
    <recommendedName>
        <fullName evidence="3">BTB domain-containing protein</fullName>
    </recommendedName>
</protein>
<dbReference type="InterPro" id="IPR011333">
    <property type="entry name" value="SKP1/BTB/POZ_sf"/>
</dbReference>
<reference evidence="4 5" key="1">
    <citation type="journal article" date="2018" name="Sci. Rep.">
        <title>Raphidocelis subcapitata (=Pseudokirchneriella subcapitata) provides an insight into genome evolution and environmental adaptations in the Sphaeropleales.</title>
        <authorList>
            <person name="Suzuki S."/>
            <person name="Yamaguchi H."/>
            <person name="Nakajima N."/>
            <person name="Kawachi M."/>
        </authorList>
    </citation>
    <scope>NUCLEOTIDE SEQUENCE [LARGE SCALE GENOMIC DNA]</scope>
    <source>
        <strain evidence="4 5">NIES-35</strain>
    </source>
</reference>
<accession>A0A2V0NU83</accession>
<dbReference type="OrthoDB" id="6359816at2759"/>
<evidence type="ECO:0000259" key="3">
    <source>
        <dbReference type="PROSITE" id="PS50097"/>
    </source>
</evidence>
<dbReference type="Gene3D" id="3.30.710.10">
    <property type="entry name" value="Potassium Channel Kv1.1, Chain A"/>
    <property type="match status" value="1"/>
</dbReference>
<feature type="compositionally biased region" description="Pro residues" evidence="2">
    <location>
        <begin position="153"/>
        <end position="171"/>
    </location>
</feature>
<feature type="domain" description="BTB" evidence="3">
    <location>
        <begin position="47"/>
        <end position="77"/>
    </location>
</feature>
<sequence>MAGARRLAGLLAAHWNNPEYADAEALVVVPSPWPCSDGGGAATAAPGDAGVMIVAARFPVHRLVLTAASPYFAAVFERWRRDGGGGESPGGAPPLPQCVLHVGCAAEVEAGVALLRCCYVGAFDGHAAADCAAADAAALAALAAPRGAALPGASPPPGHGDGEPPLPSPPPPCWQQLAVRTLVLADRLGCAGVVDACVEALSGTLFAHQMSLDAALAVLWLLPEPLARQEAVAPLQRMALVRVVQEFGELEPALADPARAARLQQLPAEAMAALLRSPELSVWGEGAALAALDVWASGPAGRAATAEQLTAIGASVRLPLVAGPLLAAAAALMPEAAFAEWPLEALQRYYGASLDARYDMTHTLLESGQSVPWSSVRRLRTADEALAAIRGGAHLSQLRRLYEATCAADDCGVGGGAVPALLLGTAAFGGLSWRAELVCCLLPPEEAGAGAGAGAEAEAAGSEPAPGSAAGAPPVRDAPVGAAARWRLGLRVVSAPLLGMAGGDSSPPPAARPPYGARGAQLFATGAAKTAAALARHCDPSVSAVAEAAAAAPAAPGGGSGHAAAGALGFGDAAAFDLAVGVRAQVGETSEALDAAAAAGAPGAFSPLALREACGGGAWCMRAGRGPGGAAALCGLCRRGVLPAPLPRAPGEPEAALPPVFVGWQPALWSRLAPGGQLHWHCALRVLTDY</sequence>